<dbReference type="InterPro" id="IPR007396">
    <property type="entry name" value="TR_PAI2-type"/>
</dbReference>
<dbReference type="SUPFAM" id="SSF50475">
    <property type="entry name" value="FMN-binding split barrel"/>
    <property type="match status" value="1"/>
</dbReference>
<organism evidence="1">
    <name type="scientific">uncultured bacterium esnapd7</name>
    <dbReference type="NCBI Taxonomy" id="1366614"/>
    <lineage>
        <taxon>Bacteria</taxon>
        <taxon>environmental samples</taxon>
    </lineage>
</organism>
<dbReference type="Pfam" id="PF04299">
    <property type="entry name" value="FMN_bind_2"/>
    <property type="match status" value="1"/>
</dbReference>
<sequence>MFVPRIHRAPDERWTAELIRSNPLALLVTADPRTSRVHATHLPLIPDPAAGDAEEVVLLGHLNRANPHWAVIDAAEALAVFTGPHAYVSPTVYETSPAAPTWNFTAVHVGGSVERLDQGDDTLAVVMSTVDVFEERFGTGWDKSGSVGYFRKILPAVGAFRLRVRRTEAMCKLSQEQPPEIRDRVQRAFAAQDTGLRPEVSRMMCRWQETR</sequence>
<protein>
    <submittedName>
        <fullName evidence="1">Transcriptional regulatory protein</fullName>
    </submittedName>
</protein>
<evidence type="ECO:0000313" key="1">
    <source>
        <dbReference type="EMBL" id="AGS49486.1"/>
    </source>
</evidence>
<dbReference type="PANTHER" id="PTHR35802">
    <property type="entry name" value="PROTEASE SYNTHASE AND SPORULATION PROTEIN PAI 2"/>
    <property type="match status" value="1"/>
</dbReference>
<name>S5TU64_9BACT</name>
<dbReference type="Gene3D" id="2.30.110.10">
    <property type="entry name" value="Electron Transport, Fmn-binding Protein, Chain A"/>
    <property type="match status" value="1"/>
</dbReference>
<dbReference type="EMBL" id="KF264546">
    <property type="protein sequence ID" value="AGS49486.1"/>
    <property type="molecule type" value="Genomic_DNA"/>
</dbReference>
<dbReference type="InterPro" id="IPR012349">
    <property type="entry name" value="Split_barrel_FMN-bd"/>
</dbReference>
<dbReference type="PIRSF" id="PIRSF010372">
    <property type="entry name" value="PaiB"/>
    <property type="match status" value="1"/>
</dbReference>
<reference evidence="1" key="1">
    <citation type="journal article" date="2013" name="Proc. Natl. Acad. Sci. U.S.A.">
        <title>Mapping gene clusters within arrayed metagenomic libraries to expand the structural diversity of biomedically relevant natural products.</title>
        <authorList>
            <person name="Owen J.G."/>
            <person name="Reddy B.V."/>
            <person name="Ternei M.A."/>
            <person name="Charlop-Powers Z."/>
            <person name="Calle P.Y."/>
            <person name="Kim J.H."/>
            <person name="Brady S.F."/>
        </authorList>
    </citation>
    <scope>NUCLEOTIDE SEQUENCE</scope>
</reference>
<dbReference type="AlphaFoldDB" id="S5TU64"/>
<proteinExistence type="predicted"/>
<dbReference type="PANTHER" id="PTHR35802:SF1">
    <property type="entry name" value="PROTEASE SYNTHASE AND SPORULATION PROTEIN PAI 2"/>
    <property type="match status" value="1"/>
</dbReference>
<accession>S5TU64</accession>